<evidence type="ECO:0000313" key="1">
    <source>
        <dbReference type="EMBL" id="KAI3688286.1"/>
    </source>
</evidence>
<reference evidence="1 2" key="2">
    <citation type="journal article" date="2022" name="Mol. Ecol. Resour.">
        <title>The genomes of chicory, endive, great burdock and yacon provide insights into Asteraceae paleo-polyploidization history and plant inulin production.</title>
        <authorList>
            <person name="Fan W."/>
            <person name="Wang S."/>
            <person name="Wang H."/>
            <person name="Wang A."/>
            <person name="Jiang F."/>
            <person name="Liu H."/>
            <person name="Zhao H."/>
            <person name="Xu D."/>
            <person name="Zhang Y."/>
        </authorList>
    </citation>
    <scope>NUCLEOTIDE SEQUENCE [LARGE SCALE GENOMIC DNA]</scope>
    <source>
        <strain evidence="2">cv. Yunnan</strain>
        <tissue evidence="1">Leaves</tissue>
    </source>
</reference>
<evidence type="ECO:0000313" key="2">
    <source>
        <dbReference type="Proteomes" id="UP001056120"/>
    </source>
</evidence>
<accession>A0ACB8YT49</accession>
<reference evidence="2" key="1">
    <citation type="journal article" date="2022" name="Mol. Ecol. Resour.">
        <title>The genomes of chicory, endive, great burdock and yacon provide insights into Asteraceae palaeo-polyploidization history and plant inulin production.</title>
        <authorList>
            <person name="Fan W."/>
            <person name="Wang S."/>
            <person name="Wang H."/>
            <person name="Wang A."/>
            <person name="Jiang F."/>
            <person name="Liu H."/>
            <person name="Zhao H."/>
            <person name="Xu D."/>
            <person name="Zhang Y."/>
        </authorList>
    </citation>
    <scope>NUCLEOTIDE SEQUENCE [LARGE SCALE GENOMIC DNA]</scope>
    <source>
        <strain evidence="2">cv. Yunnan</strain>
    </source>
</reference>
<name>A0ACB8YT49_9ASTR</name>
<proteinExistence type="predicted"/>
<comment type="caution">
    <text evidence="1">The sequence shown here is derived from an EMBL/GenBank/DDBJ whole genome shotgun (WGS) entry which is preliminary data.</text>
</comment>
<organism evidence="1 2">
    <name type="scientific">Smallanthus sonchifolius</name>
    <dbReference type="NCBI Taxonomy" id="185202"/>
    <lineage>
        <taxon>Eukaryota</taxon>
        <taxon>Viridiplantae</taxon>
        <taxon>Streptophyta</taxon>
        <taxon>Embryophyta</taxon>
        <taxon>Tracheophyta</taxon>
        <taxon>Spermatophyta</taxon>
        <taxon>Magnoliopsida</taxon>
        <taxon>eudicotyledons</taxon>
        <taxon>Gunneridae</taxon>
        <taxon>Pentapetalae</taxon>
        <taxon>asterids</taxon>
        <taxon>campanulids</taxon>
        <taxon>Asterales</taxon>
        <taxon>Asteraceae</taxon>
        <taxon>Asteroideae</taxon>
        <taxon>Heliantheae alliance</taxon>
        <taxon>Millerieae</taxon>
        <taxon>Smallanthus</taxon>
    </lineage>
</organism>
<gene>
    <name evidence="1" type="ORF">L1987_81997</name>
</gene>
<dbReference type="Proteomes" id="UP001056120">
    <property type="component" value="Linkage Group LG27"/>
</dbReference>
<keyword evidence="2" id="KW-1185">Reference proteome</keyword>
<sequence>MPNCGITGQIPEWVSSQKDLFYLDFKGNDLDGRFPNWLAELLLFLDLSRNNFSGELPENIGNAKRIKSLCLGGNGFSGNLPCNLTKMVNLAYLDIHENNISGKLHDTLPQIPTLEVLILRNNSLEGYIPINISSLSSLRILDLSHNNLTGSIPREIANLSRMIKTPNISRSFPSSHSIWATAFLQESEDLILNWKKSFRGLGYLKLDIYSLLDLSDNRISDEIPPSLGNLKALKLLNISHNMISGHIPMSFGDLENIESLDLSHNEISGSIPQSLVKLNQLTVLDVSNNRLTGKIPVGPQMDTMVDFENNTGLCGMQIKVTCPEDIRPLKGRGDEEEKQSWFLWEGTWVGFPFGFVTSILIMGYFLKFLQLFKS</sequence>
<dbReference type="EMBL" id="CM042044">
    <property type="protein sequence ID" value="KAI3688286.1"/>
    <property type="molecule type" value="Genomic_DNA"/>
</dbReference>
<protein>
    <submittedName>
        <fullName evidence="1">Uncharacterized protein</fullName>
    </submittedName>
</protein>